<dbReference type="EMBL" id="CVRI01000075">
    <property type="protein sequence ID" value="CRL08514.1"/>
    <property type="molecule type" value="Genomic_DNA"/>
</dbReference>
<proteinExistence type="predicted"/>
<accession>A0A1J1J8Y2</accession>
<name>A0A1J1J8Y2_9DIPT</name>
<organism evidence="1 2">
    <name type="scientific">Clunio marinus</name>
    <dbReference type="NCBI Taxonomy" id="568069"/>
    <lineage>
        <taxon>Eukaryota</taxon>
        <taxon>Metazoa</taxon>
        <taxon>Ecdysozoa</taxon>
        <taxon>Arthropoda</taxon>
        <taxon>Hexapoda</taxon>
        <taxon>Insecta</taxon>
        <taxon>Pterygota</taxon>
        <taxon>Neoptera</taxon>
        <taxon>Endopterygota</taxon>
        <taxon>Diptera</taxon>
        <taxon>Nematocera</taxon>
        <taxon>Chironomoidea</taxon>
        <taxon>Chironomidae</taxon>
        <taxon>Clunio</taxon>
    </lineage>
</organism>
<dbReference type="AlphaFoldDB" id="A0A1J1J8Y2"/>
<gene>
    <name evidence="1" type="ORF">CLUMA_CG021596</name>
</gene>
<sequence length="102" mass="11763">MFFDICGIFLQQRRNEKENFINFSTIVTLSPSLFVSISTTQQRSLRQIPPEKCNQLSGKCFLEDYTTLRRCFIDFPPPSTLPPLSKSLFVTNLRILSSTSKH</sequence>
<dbReference type="Proteomes" id="UP000183832">
    <property type="component" value="Unassembled WGS sequence"/>
</dbReference>
<protein>
    <submittedName>
        <fullName evidence="1">CLUMA_CG021596, isoform A</fullName>
    </submittedName>
</protein>
<keyword evidence="2" id="KW-1185">Reference proteome</keyword>
<evidence type="ECO:0000313" key="2">
    <source>
        <dbReference type="Proteomes" id="UP000183832"/>
    </source>
</evidence>
<reference evidence="1 2" key="1">
    <citation type="submission" date="2015-04" db="EMBL/GenBank/DDBJ databases">
        <authorList>
            <person name="Syromyatnikov M.Y."/>
            <person name="Popov V.N."/>
        </authorList>
    </citation>
    <scope>NUCLEOTIDE SEQUENCE [LARGE SCALE GENOMIC DNA]</scope>
</reference>
<evidence type="ECO:0000313" key="1">
    <source>
        <dbReference type="EMBL" id="CRL08514.1"/>
    </source>
</evidence>